<dbReference type="AlphaFoldDB" id="A0A1Y0IBY7"/>
<dbReference type="InterPro" id="IPR050397">
    <property type="entry name" value="Env_Response_Regulators"/>
</dbReference>
<protein>
    <submittedName>
        <fullName evidence="2">Cyclic nucleotide-binding protein</fullName>
    </submittedName>
</protein>
<evidence type="ECO:0000313" key="3">
    <source>
        <dbReference type="Proteomes" id="UP000196027"/>
    </source>
</evidence>
<gene>
    <name evidence="2" type="ORF">OLMES_2931</name>
</gene>
<dbReference type="InterPro" id="IPR014710">
    <property type="entry name" value="RmlC-like_jellyroll"/>
</dbReference>
<dbReference type="PROSITE" id="PS00889">
    <property type="entry name" value="CNMP_BINDING_2"/>
    <property type="match status" value="1"/>
</dbReference>
<sequence>MAQILDKTSWANDFSWEQILKLCRYFDYHEIVGGTVVFEQGSTEREMGVLISGVLSVLRTEGGQEFKLVQLRPPQTFGEIALIDGQPRSAKAVAVDDVVYLAIRKAQLDKLVNDHPLIAYKLMWKISLLLSQRLRQTSSKLVEYLDQ</sequence>
<dbReference type="InterPro" id="IPR000595">
    <property type="entry name" value="cNMP-bd_dom"/>
</dbReference>
<dbReference type="KEGG" id="ome:OLMES_2931"/>
<dbReference type="CDD" id="cd00038">
    <property type="entry name" value="CAP_ED"/>
    <property type="match status" value="1"/>
</dbReference>
<dbReference type="InterPro" id="IPR018490">
    <property type="entry name" value="cNMP-bd_dom_sf"/>
</dbReference>
<dbReference type="SMART" id="SM00100">
    <property type="entry name" value="cNMP"/>
    <property type="match status" value="1"/>
</dbReference>
<dbReference type="Gene3D" id="2.60.120.10">
    <property type="entry name" value="Jelly Rolls"/>
    <property type="match status" value="1"/>
</dbReference>
<organism evidence="2 3">
    <name type="scientific">Oleiphilus messinensis</name>
    <dbReference type="NCBI Taxonomy" id="141451"/>
    <lineage>
        <taxon>Bacteria</taxon>
        <taxon>Pseudomonadati</taxon>
        <taxon>Pseudomonadota</taxon>
        <taxon>Gammaproteobacteria</taxon>
        <taxon>Oceanospirillales</taxon>
        <taxon>Oleiphilaceae</taxon>
        <taxon>Oleiphilus</taxon>
    </lineage>
</organism>
<dbReference type="EMBL" id="CP021425">
    <property type="protein sequence ID" value="ARU56975.1"/>
    <property type="molecule type" value="Genomic_DNA"/>
</dbReference>
<evidence type="ECO:0000313" key="2">
    <source>
        <dbReference type="EMBL" id="ARU56975.1"/>
    </source>
</evidence>
<dbReference type="InterPro" id="IPR018488">
    <property type="entry name" value="cNMP-bd_CS"/>
</dbReference>
<name>A0A1Y0IBY7_9GAMM</name>
<accession>A0A1Y0IBY7</accession>
<dbReference type="GO" id="GO:0005829">
    <property type="term" value="C:cytosol"/>
    <property type="evidence" value="ECO:0007669"/>
    <property type="project" value="TreeGrafter"/>
</dbReference>
<dbReference type="PANTHER" id="PTHR24567:SF74">
    <property type="entry name" value="HTH-TYPE TRANSCRIPTIONAL REGULATOR ARCR"/>
    <property type="match status" value="1"/>
</dbReference>
<proteinExistence type="predicted"/>
<keyword evidence="3" id="KW-1185">Reference proteome</keyword>
<dbReference type="Pfam" id="PF00027">
    <property type="entry name" value="cNMP_binding"/>
    <property type="match status" value="1"/>
</dbReference>
<dbReference type="SUPFAM" id="SSF51206">
    <property type="entry name" value="cAMP-binding domain-like"/>
    <property type="match status" value="1"/>
</dbReference>
<evidence type="ECO:0000259" key="1">
    <source>
        <dbReference type="PROSITE" id="PS50042"/>
    </source>
</evidence>
<dbReference type="Proteomes" id="UP000196027">
    <property type="component" value="Chromosome"/>
</dbReference>
<dbReference type="PANTHER" id="PTHR24567">
    <property type="entry name" value="CRP FAMILY TRANSCRIPTIONAL REGULATORY PROTEIN"/>
    <property type="match status" value="1"/>
</dbReference>
<feature type="domain" description="Cyclic nucleotide-binding" evidence="1">
    <location>
        <begin position="34"/>
        <end position="112"/>
    </location>
</feature>
<dbReference type="PROSITE" id="PS50042">
    <property type="entry name" value="CNMP_BINDING_3"/>
    <property type="match status" value="1"/>
</dbReference>
<dbReference type="GO" id="GO:0003700">
    <property type="term" value="F:DNA-binding transcription factor activity"/>
    <property type="evidence" value="ECO:0007669"/>
    <property type="project" value="TreeGrafter"/>
</dbReference>
<reference evidence="2 3" key="1">
    <citation type="submission" date="2017-05" db="EMBL/GenBank/DDBJ databases">
        <title>Genomic insights into alkan degradation activity of Oleiphilus messinensis.</title>
        <authorList>
            <person name="Kozyavkin S.A."/>
            <person name="Slesarev A.I."/>
            <person name="Golyshin P.N."/>
            <person name="Korzhenkov A."/>
            <person name="Golyshina O.N."/>
            <person name="Toshchakov S.V."/>
        </authorList>
    </citation>
    <scope>NUCLEOTIDE SEQUENCE [LARGE SCALE GENOMIC DNA]</scope>
    <source>
        <strain evidence="2 3">ME102</strain>
    </source>
</reference>